<feature type="transmembrane region" description="Helical" evidence="2">
    <location>
        <begin position="465"/>
        <end position="485"/>
    </location>
</feature>
<name>A0A7M7KEU7_VARDE</name>
<dbReference type="PANTHER" id="PTHR11360">
    <property type="entry name" value="MONOCARBOXYLATE TRANSPORTER"/>
    <property type="match status" value="1"/>
</dbReference>
<evidence type="ECO:0008006" key="5">
    <source>
        <dbReference type="Google" id="ProtNLM"/>
    </source>
</evidence>
<feature type="transmembrane region" description="Helical" evidence="2">
    <location>
        <begin position="138"/>
        <end position="155"/>
    </location>
</feature>
<sequence>MVTSNRDDLTPNDYPVSRPIPASNHEPDTQKQKSKKGGPDSWEGWRMVIYCFTNTFLVGGCTRSAAVLYVAVMDTFHVERGEAAWPISLISGFLSFAGILSGPLSTRFGLRITCVIGGCMSVVCLGACYFANNIVQLTVLFGILNGIGAGLMYNLNPVILSYYFQKYKGVALGINYCGSTVAAMIFPKFTELLYDDFGLHGLFLIFAGIMLITPIMSSLMRQPSWRKTKMRAPSIDQEIVRRFTISSHGRTSPVATMTQRSRIDTGTGESPRTRSRSATTLSQIGNRTRTTSINIMGINIGTRGKNDPDLVFATDIGTGALPHNTSENELAEVTLSNLDNVNAREEKNPHRDQPPLPSPDVHTLSAAIDAGKDAELAQVSEALEKERQLSLREIFCNPLFYLMIISYIVFTTYTDILFLVMIDLFTDKGIDQSTAIGTIPFVSVTDMLGRLILPFLVDKGFIDRKVVFVVNYFCLGGLACIIPSFREYSVLTCLFVLVGWFYGSTVVMCTIIVSDILGIHNLAVANGLICSTVGFIAFGRPTFIGYFRDTVGSYDPMLYFWSALLFTMAVVWSVIVIAVRRQDAKQKT</sequence>
<dbReference type="EnsemblMetazoa" id="XM_022810005">
    <property type="protein sequence ID" value="XP_022665740"/>
    <property type="gene ID" value="LOC111252328"/>
</dbReference>
<accession>A0A7M7KEU7</accession>
<proteinExistence type="predicted"/>
<evidence type="ECO:0000313" key="4">
    <source>
        <dbReference type="Proteomes" id="UP000594260"/>
    </source>
</evidence>
<feature type="region of interest" description="Disordered" evidence="1">
    <location>
        <begin position="1"/>
        <end position="40"/>
    </location>
</feature>
<keyword evidence="2" id="KW-0812">Transmembrane</keyword>
<feature type="transmembrane region" description="Helical" evidence="2">
    <location>
        <begin position="519"/>
        <end position="538"/>
    </location>
</feature>
<keyword evidence="2" id="KW-0472">Membrane</keyword>
<dbReference type="Gene3D" id="1.20.1250.20">
    <property type="entry name" value="MFS general substrate transporter like domains"/>
    <property type="match status" value="2"/>
</dbReference>
<dbReference type="GeneID" id="111252328"/>
<feature type="transmembrane region" description="Helical" evidence="2">
    <location>
        <begin position="558"/>
        <end position="579"/>
    </location>
</feature>
<dbReference type="RefSeq" id="XP_022665740.1">
    <property type="nucleotide sequence ID" value="XM_022810005.1"/>
</dbReference>
<dbReference type="SUPFAM" id="SSF103473">
    <property type="entry name" value="MFS general substrate transporter"/>
    <property type="match status" value="1"/>
</dbReference>
<feature type="transmembrane region" description="Helical" evidence="2">
    <location>
        <begin position="491"/>
        <end position="512"/>
    </location>
</feature>
<feature type="transmembrane region" description="Helical" evidence="2">
    <location>
        <begin position="399"/>
        <end position="422"/>
    </location>
</feature>
<keyword evidence="2" id="KW-1133">Transmembrane helix</keyword>
<evidence type="ECO:0000256" key="2">
    <source>
        <dbReference type="SAM" id="Phobius"/>
    </source>
</evidence>
<dbReference type="KEGG" id="vde:111252328"/>
<dbReference type="GO" id="GO:0008028">
    <property type="term" value="F:monocarboxylic acid transmembrane transporter activity"/>
    <property type="evidence" value="ECO:0007669"/>
    <property type="project" value="TreeGrafter"/>
</dbReference>
<dbReference type="InParanoid" id="A0A7M7KEU7"/>
<feature type="transmembrane region" description="Helical" evidence="2">
    <location>
        <begin position="112"/>
        <end position="132"/>
    </location>
</feature>
<feature type="region of interest" description="Disordered" evidence="1">
    <location>
        <begin position="249"/>
        <end position="284"/>
    </location>
</feature>
<feature type="transmembrane region" description="Helical" evidence="2">
    <location>
        <begin position="47"/>
        <end position="71"/>
    </location>
</feature>
<dbReference type="OrthoDB" id="6499973at2759"/>
<reference evidence="3" key="1">
    <citation type="submission" date="2021-01" db="UniProtKB">
        <authorList>
            <consortium name="EnsemblMetazoa"/>
        </authorList>
    </citation>
    <scope>IDENTIFICATION</scope>
</reference>
<feature type="transmembrane region" description="Helical" evidence="2">
    <location>
        <begin position="434"/>
        <end position="453"/>
    </location>
</feature>
<dbReference type="AlphaFoldDB" id="A0A7M7KEU7"/>
<protein>
    <recommendedName>
        <fullName evidence="5">Monocarboxylate transporter</fullName>
    </recommendedName>
</protein>
<dbReference type="OMA" id="ESCPARH"/>
<dbReference type="Proteomes" id="UP000594260">
    <property type="component" value="Unplaced"/>
</dbReference>
<feature type="compositionally biased region" description="Polar residues" evidence="1">
    <location>
        <begin position="249"/>
        <end position="260"/>
    </location>
</feature>
<feature type="transmembrane region" description="Helical" evidence="2">
    <location>
        <begin position="198"/>
        <end position="220"/>
    </location>
</feature>
<dbReference type="InterPro" id="IPR011701">
    <property type="entry name" value="MFS"/>
</dbReference>
<evidence type="ECO:0000256" key="1">
    <source>
        <dbReference type="SAM" id="MobiDB-lite"/>
    </source>
</evidence>
<keyword evidence="4" id="KW-1185">Reference proteome</keyword>
<dbReference type="InterPro" id="IPR036259">
    <property type="entry name" value="MFS_trans_sf"/>
</dbReference>
<dbReference type="Pfam" id="PF07690">
    <property type="entry name" value="MFS_1"/>
    <property type="match status" value="1"/>
</dbReference>
<organism evidence="3 4">
    <name type="scientific">Varroa destructor</name>
    <name type="common">Honeybee mite</name>
    <dbReference type="NCBI Taxonomy" id="109461"/>
    <lineage>
        <taxon>Eukaryota</taxon>
        <taxon>Metazoa</taxon>
        <taxon>Ecdysozoa</taxon>
        <taxon>Arthropoda</taxon>
        <taxon>Chelicerata</taxon>
        <taxon>Arachnida</taxon>
        <taxon>Acari</taxon>
        <taxon>Parasitiformes</taxon>
        <taxon>Mesostigmata</taxon>
        <taxon>Gamasina</taxon>
        <taxon>Dermanyssoidea</taxon>
        <taxon>Varroidae</taxon>
        <taxon>Varroa</taxon>
    </lineage>
</organism>
<feature type="transmembrane region" description="Helical" evidence="2">
    <location>
        <begin position="167"/>
        <end position="186"/>
    </location>
</feature>
<dbReference type="PANTHER" id="PTHR11360:SF303">
    <property type="entry name" value="MAJOR FACILITATOR SUPERFAMILY (MFS) PROFILE DOMAIN-CONTAINING PROTEIN"/>
    <property type="match status" value="1"/>
</dbReference>
<feature type="transmembrane region" description="Helical" evidence="2">
    <location>
        <begin position="83"/>
        <end position="100"/>
    </location>
</feature>
<dbReference type="InterPro" id="IPR050327">
    <property type="entry name" value="Proton-linked_MCT"/>
</dbReference>
<evidence type="ECO:0000313" key="3">
    <source>
        <dbReference type="EnsemblMetazoa" id="XP_022665740"/>
    </source>
</evidence>